<evidence type="ECO:0008006" key="3">
    <source>
        <dbReference type="Google" id="ProtNLM"/>
    </source>
</evidence>
<dbReference type="RefSeq" id="WP_370893520.1">
    <property type="nucleotide sequence ID" value="NZ_JBGJLR010000018.1"/>
</dbReference>
<evidence type="ECO:0000313" key="2">
    <source>
        <dbReference type="Proteomes" id="UP001567350"/>
    </source>
</evidence>
<comment type="caution">
    <text evidence="1">The sequence shown here is derived from an EMBL/GenBank/DDBJ whole genome shotgun (WGS) entry which is preliminary data.</text>
</comment>
<protein>
    <recommendedName>
        <fullName evidence="3">Intracellular sulfur oxidation DsrE/DsrF family protein</fullName>
    </recommendedName>
</protein>
<gene>
    <name evidence="1" type="ORF">ACBP88_14220</name>
</gene>
<dbReference type="SUPFAM" id="SSF75169">
    <property type="entry name" value="DsrEFH-like"/>
    <property type="match status" value="1"/>
</dbReference>
<dbReference type="EMBL" id="JBGJLR010000018">
    <property type="protein sequence ID" value="MEZ2740583.1"/>
    <property type="molecule type" value="Genomic_DNA"/>
</dbReference>
<sequence>MTSTHLQILLHAPDAEGLQRARMNAVNAQKADPRCEVRIIANASAVAAALDTPHPQADSCTLLCPNTLAHLQRTCRAPLQVLDGPAVLALAQLQQQGWIYIRA</sequence>
<dbReference type="Proteomes" id="UP001567350">
    <property type="component" value="Unassembled WGS sequence"/>
</dbReference>
<keyword evidence="2" id="KW-1185">Reference proteome</keyword>
<reference evidence="1 2" key="1">
    <citation type="submission" date="2024-08" db="EMBL/GenBank/DDBJ databases">
        <authorList>
            <person name="Feng Z."/>
            <person name="Ronholm J."/>
        </authorList>
    </citation>
    <scope>NUCLEOTIDE SEQUENCE [LARGE SCALE GENOMIC DNA]</scope>
    <source>
        <strain evidence="1 2">4-AB0-8</strain>
    </source>
</reference>
<organism evidence="1 2">
    <name type="scientific">Comamonas jiangduensis</name>
    <dbReference type="NCBI Taxonomy" id="1194168"/>
    <lineage>
        <taxon>Bacteria</taxon>
        <taxon>Pseudomonadati</taxon>
        <taxon>Pseudomonadota</taxon>
        <taxon>Betaproteobacteria</taxon>
        <taxon>Burkholderiales</taxon>
        <taxon>Comamonadaceae</taxon>
        <taxon>Comamonas</taxon>
    </lineage>
</organism>
<accession>A0ABV4IFG0</accession>
<dbReference type="InterPro" id="IPR027396">
    <property type="entry name" value="DsrEFH-like"/>
</dbReference>
<evidence type="ECO:0000313" key="1">
    <source>
        <dbReference type="EMBL" id="MEZ2740583.1"/>
    </source>
</evidence>
<proteinExistence type="predicted"/>
<name>A0ABV4IFG0_9BURK</name>